<sequence length="200" mass="21082">MSERRRAGRPPAASRDLLEEAACELFLERGYDAVSVADITSRAGVSRSTFFNYFPAKSDLLWSSFDAAVRDLHEGLTQHRARRRTTGRACEADAVAEALRELARTLPPGNVTLALSQFHAMGLGEELRAAQAQRVAGVADVVAEHLEATGQGELAARAQATAYAGALLAAVAAWAGSGAGRADLLPLLEEALGAVAALRT</sequence>
<feature type="domain" description="HTH tetR-type" evidence="5">
    <location>
        <begin position="12"/>
        <end position="72"/>
    </location>
</feature>
<evidence type="ECO:0000313" key="6">
    <source>
        <dbReference type="EMBL" id="PFG20190.1"/>
    </source>
</evidence>
<dbReference type="Gene3D" id="1.10.357.10">
    <property type="entry name" value="Tetracycline Repressor, domain 2"/>
    <property type="match status" value="1"/>
</dbReference>
<evidence type="ECO:0000313" key="7">
    <source>
        <dbReference type="Proteomes" id="UP000224915"/>
    </source>
</evidence>
<evidence type="ECO:0000256" key="3">
    <source>
        <dbReference type="ARBA" id="ARBA00023163"/>
    </source>
</evidence>
<dbReference type="GO" id="GO:0003700">
    <property type="term" value="F:DNA-binding transcription factor activity"/>
    <property type="evidence" value="ECO:0007669"/>
    <property type="project" value="TreeGrafter"/>
</dbReference>
<dbReference type="InterPro" id="IPR001647">
    <property type="entry name" value="HTH_TetR"/>
</dbReference>
<evidence type="ECO:0000256" key="2">
    <source>
        <dbReference type="ARBA" id="ARBA00023125"/>
    </source>
</evidence>
<dbReference type="PROSITE" id="PS50977">
    <property type="entry name" value="HTH_TETR_2"/>
    <property type="match status" value="1"/>
</dbReference>
<dbReference type="GO" id="GO:0000976">
    <property type="term" value="F:transcription cis-regulatory region binding"/>
    <property type="evidence" value="ECO:0007669"/>
    <property type="project" value="TreeGrafter"/>
</dbReference>
<evidence type="ECO:0000256" key="4">
    <source>
        <dbReference type="PROSITE-ProRule" id="PRU00335"/>
    </source>
</evidence>
<dbReference type="InterPro" id="IPR009057">
    <property type="entry name" value="Homeodomain-like_sf"/>
</dbReference>
<dbReference type="InterPro" id="IPR050109">
    <property type="entry name" value="HTH-type_TetR-like_transc_reg"/>
</dbReference>
<keyword evidence="2 4" id="KW-0238">DNA-binding</keyword>
<dbReference type="PANTHER" id="PTHR30055">
    <property type="entry name" value="HTH-TYPE TRANSCRIPTIONAL REGULATOR RUTR"/>
    <property type="match status" value="1"/>
</dbReference>
<evidence type="ECO:0000256" key="1">
    <source>
        <dbReference type="ARBA" id="ARBA00023015"/>
    </source>
</evidence>
<evidence type="ECO:0000259" key="5">
    <source>
        <dbReference type="PROSITE" id="PS50977"/>
    </source>
</evidence>
<keyword evidence="7" id="KW-1185">Reference proteome</keyword>
<dbReference type="Pfam" id="PF00440">
    <property type="entry name" value="TetR_N"/>
    <property type="match status" value="1"/>
</dbReference>
<dbReference type="RefSeq" id="WP_169925920.1">
    <property type="nucleotide sequence ID" value="NZ_PDJD01000001.1"/>
</dbReference>
<reference evidence="6 7" key="1">
    <citation type="submission" date="2017-10" db="EMBL/GenBank/DDBJ databases">
        <title>Sequencing the genomes of 1000 actinobacteria strains.</title>
        <authorList>
            <person name="Klenk H.-P."/>
        </authorList>
    </citation>
    <scope>NUCLEOTIDE SEQUENCE [LARGE SCALE GENOMIC DNA]</scope>
    <source>
        <strain evidence="6 7">DSM 21801</strain>
    </source>
</reference>
<dbReference type="AlphaFoldDB" id="A0A2A9D2V8"/>
<dbReference type="PANTHER" id="PTHR30055:SF234">
    <property type="entry name" value="HTH-TYPE TRANSCRIPTIONAL REGULATOR BETI"/>
    <property type="match status" value="1"/>
</dbReference>
<organism evidence="6 7">
    <name type="scientific">Serinibacter salmoneus</name>
    <dbReference type="NCBI Taxonomy" id="556530"/>
    <lineage>
        <taxon>Bacteria</taxon>
        <taxon>Bacillati</taxon>
        <taxon>Actinomycetota</taxon>
        <taxon>Actinomycetes</taxon>
        <taxon>Micrococcales</taxon>
        <taxon>Beutenbergiaceae</taxon>
        <taxon>Serinibacter</taxon>
    </lineage>
</organism>
<proteinExistence type="predicted"/>
<feature type="DNA-binding region" description="H-T-H motif" evidence="4">
    <location>
        <begin position="35"/>
        <end position="54"/>
    </location>
</feature>
<dbReference type="EMBL" id="PDJD01000001">
    <property type="protein sequence ID" value="PFG20190.1"/>
    <property type="molecule type" value="Genomic_DNA"/>
</dbReference>
<gene>
    <name evidence="6" type="ORF">ATL40_1779</name>
</gene>
<accession>A0A2A9D2V8</accession>
<keyword evidence="1" id="KW-0805">Transcription regulation</keyword>
<protein>
    <submittedName>
        <fullName evidence="6">TetR family transcriptional regulator</fullName>
    </submittedName>
</protein>
<dbReference type="PRINTS" id="PR00455">
    <property type="entry name" value="HTHTETR"/>
</dbReference>
<comment type="caution">
    <text evidence="6">The sequence shown here is derived from an EMBL/GenBank/DDBJ whole genome shotgun (WGS) entry which is preliminary data.</text>
</comment>
<keyword evidence="3" id="KW-0804">Transcription</keyword>
<dbReference type="Proteomes" id="UP000224915">
    <property type="component" value="Unassembled WGS sequence"/>
</dbReference>
<dbReference type="SUPFAM" id="SSF46689">
    <property type="entry name" value="Homeodomain-like"/>
    <property type="match status" value="1"/>
</dbReference>
<name>A0A2A9D2V8_9MICO</name>